<dbReference type="GO" id="GO:0005829">
    <property type="term" value="C:cytosol"/>
    <property type="evidence" value="ECO:0007669"/>
    <property type="project" value="TreeGrafter"/>
</dbReference>
<dbReference type="Proteomes" id="UP000281553">
    <property type="component" value="Unassembled WGS sequence"/>
</dbReference>
<gene>
    <name evidence="3" type="ORF">DILT_LOCUS5782</name>
</gene>
<feature type="region of interest" description="Disordered" evidence="1">
    <location>
        <begin position="139"/>
        <end position="191"/>
    </location>
</feature>
<dbReference type="InterPro" id="IPR001202">
    <property type="entry name" value="WW_dom"/>
</dbReference>
<dbReference type="PROSITE" id="PS50020">
    <property type="entry name" value="WW_DOMAIN_2"/>
    <property type="match status" value="1"/>
</dbReference>
<dbReference type="SMART" id="SM00456">
    <property type="entry name" value="WW"/>
    <property type="match status" value="2"/>
</dbReference>
<dbReference type="PANTHER" id="PTHR47522">
    <property type="entry name" value="SALVADOR FAMILY WW DOMAIN-CONTAINING PROTEIN 1"/>
    <property type="match status" value="1"/>
</dbReference>
<dbReference type="AlphaFoldDB" id="A0A3P7LUT7"/>
<dbReference type="OrthoDB" id="5339429at2759"/>
<evidence type="ECO:0000313" key="3">
    <source>
        <dbReference type="EMBL" id="VDN09951.1"/>
    </source>
</evidence>
<dbReference type="InterPro" id="IPR036020">
    <property type="entry name" value="WW_dom_sf"/>
</dbReference>
<evidence type="ECO:0000313" key="4">
    <source>
        <dbReference type="Proteomes" id="UP000281553"/>
    </source>
</evidence>
<evidence type="ECO:0000259" key="2">
    <source>
        <dbReference type="PROSITE" id="PS50020"/>
    </source>
</evidence>
<dbReference type="CDD" id="cd00201">
    <property type="entry name" value="WW"/>
    <property type="match status" value="1"/>
</dbReference>
<dbReference type="GO" id="GO:0008285">
    <property type="term" value="P:negative regulation of cell population proliferation"/>
    <property type="evidence" value="ECO:0007669"/>
    <property type="project" value="TreeGrafter"/>
</dbReference>
<proteinExistence type="predicted"/>
<feature type="domain" description="WW" evidence="2">
    <location>
        <begin position="237"/>
        <end position="270"/>
    </location>
</feature>
<dbReference type="GO" id="GO:0006915">
    <property type="term" value="P:apoptotic process"/>
    <property type="evidence" value="ECO:0007669"/>
    <property type="project" value="InterPro"/>
</dbReference>
<protein>
    <recommendedName>
        <fullName evidence="2">WW domain-containing protein</fullName>
    </recommendedName>
</protein>
<keyword evidence="4" id="KW-1185">Reference proteome</keyword>
<evidence type="ECO:0000256" key="1">
    <source>
        <dbReference type="SAM" id="MobiDB-lite"/>
    </source>
</evidence>
<dbReference type="Gene3D" id="2.20.70.10">
    <property type="match status" value="1"/>
</dbReference>
<dbReference type="GO" id="GO:0043065">
    <property type="term" value="P:positive regulation of apoptotic process"/>
    <property type="evidence" value="ECO:0007669"/>
    <property type="project" value="TreeGrafter"/>
</dbReference>
<accession>A0A3P7LUT7</accession>
<dbReference type="EMBL" id="UYRU01048131">
    <property type="protein sequence ID" value="VDN09951.1"/>
    <property type="molecule type" value="Genomic_DNA"/>
</dbReference>
<dbReference type="InterPro" id="IPR030030">
    <property type="entry name" value="Sav"/>
</dbReference>
<dbReference type="PROSITE" id="PS01159">
    <property type="entry name" value="WW_DOMAIN_1"/>
    <property type="match status" value="1"/>
</dbReference>
<dbReference type="GO" id="GO:0035329">
    <property type="term" value="P:hippo signaling"/>
    <property type="evidence" value="ECO:0007669"/>
    <property type="project" value="InterPro"/>
</dbReference>
<feature type="compositionally biased region" description="Polar residues" evidence="1">
    <location>
        <begin position="161"/>
        <end position="178"/>
    </location>
</feature>
<reference evidence="3 4" key="1">
    <citation type="submission" date="2018-11" db="EMBL/GenBank/DDBJ databases">
        <authorList>
            <consortium name="Pathogen Informatics"/>
        </authorList>
    </citation>
    <scope>NUCLEOTIDE SEQUENCE [LARGE SCALE GENOMIC DNA]</scope>
</reference>
<dbReference type="PANTHER" id="PTHR47522:SF2">
    <property type="entry name" value="PROTEIN SALVADOR HOMOLOG 1"/>
    <property type="match status" value="1"/>
</dbReference>
<dbReference type="GO" id="GO:0060090">
    <property type="term" value="F:molecular adaptor activity"/>
    <property type="evidence" value="ECO:0007669"/>
    <property type="project" value="InterPro"/>
</dbReference>
<sequence>MPFLPSWFPFADYFGWCGPASPYGPHPHVMPPLMSVLPPQRPTFNPAADWFRAAANHFAAAAMYADSQMQSNASCQTNEAVKTTEAAAATPAAGAGASFNSRRSAQTSLYSPVLPKSEASRIPAKIAPSMRTKPLVAVNGTPVSADEPNLPGPPPPPQHRVTGQSQGASNSPRPSESPLTLPGVSAPTEDSRWSSGFRERLFEDLELPQDPALILPDYLDFYARIKGLLELDCSIVLPLPPGWSMGVSTSGRHFYICDRTRNTTWQHPVVAPRVPLGWERVEMRQGCVYYRHLLIPHAQRHHPDLWFPANLKNLENERQGWFFDLRKLQESVPNFEKGISKLIEAYADTMDAAEEAEFIVSLSMYIFPKELRLSFGEKKC</sequence>
<dbReference type="SUPFAM" id="SSF51045">
    <property type="entry name" value="WW domain"/>
    <property type="match status" value="1"/>
</dbReference>
<name>A0A3P7LUT7_DIBLA</name>
<organism evidence="3 4">
    <name type="scientific">Dibothriocephalus latus</name>
    <name type="common">Fish tapeworm</name>
    <name type="synonym">Diphyllobothrium latum</name>
    <dbReference type="NCBI Taxonomy" id="60516"/>
    <lineage>
        <taxon>Eukaryota</taxon>
        <taxon>Metazoa</taxon>
        <taxon>Spiralia</taxon>
        <taxon>Lophotrochozoa</taxon>
        <taxon>Platyhelminthes</taxon>
        <taxon>Cestoda</taxon>
        <taxon>Eucestoda</taxon>
        <taxon>Diphyllobothriidea</taxon>
        <taxon>Diphyllobothriidae</taxon>
        <taxon>Dibothriocephalus</taxon>
    </lineage>
</organism>